<dbReference type="Gene3D" id="1.10.565.10">
    <property type="entry name" value="Retinoid X Receptor"/>
    <property type="match status" value="1"/>
</dbReference>
<evidence type="ECO:0000256" key="1">
    <source>
        <dbReference type="ARBA" id="ARBA00023015"/>
    </source>
</evidence>
<keyword evidence="4" id="KW-0539">Nucleus</keyword>
<reference evidence="8" key="1">
    <citation type="submission" date="2018-06" db="EMBL/GenBank/DDBJ databases">
        <title>Genome assembly of Danube salmon.</title>
        <authorList>
            <person name="Macqueen D.J."/>
            <person name="Gundappa M.K."/>
        </authorList>
    </citation>
    <scope>NUCLEOTIDE SEQUENCE [LARGE SCALE GENOMIC DNA]</scope>
</reference>
<proteinExistence type="predicted"/>
<evidence type="ECO:0000313" key="7">
    <source>
        <dbReference type="Ensembl" id="ENSHHUP00000027752.1"/>
    </source>
</evidence>
<dbReference type="SUPFAM" id="SSF48508">
    <property type="entry name" value="Nuclear receptor ligand-binding domain"/>
    <property type="match status" value="1"/>
</dbReference>
<dbReference type="Proteomes" id="UP000314982">
    <property type="component" value="Unassembled WGS sequence"/>
</dbReference>
<dbReference type="AlphaFoldDB" id="A0A4W5LPB9"/>
<dbReference type="InterPro" id="IPR000003">
    <property type="entry name" value="Retinoid-X_rcpt/HNF4"/>
</dbReference>
<keyword evidence="5" id="KW-0732">Signal</keyword>
<keyword evidence="1" id="KW-0805">Transcription regulation</keyword>
<feature type="chain" id="PRO_5021231836" description="NR LBD domain-containing protein" evidence="5">
    <location>
        <begin position="16"/>
        <end position="110"/>
    </location>
</feature>
<evidence type="ECO:0000259" key="6">
    <source>
        <dbReference type="PROSITE" id="PS51843"/>
    </source>
</evidence>
<name>A0A4W5LPB9_9TELE</name>
<dbReference type="Pfam" id="PF00104">
    <property type="entry name" value="Hormone_recep"/>
    <property type="match status" value="1"/>
</dbReference>
<dbReference type="InterPro" id="IPR035500">
    <property type="entry name" value="NHR-like_dom_sf"/>
</dbReference>
<dbReference type="GO" id="GO:0005634">
    <property type="term" value="C:nucleus"/>
    <property type="evidence" value="ECO:0007669"/>
    <property type="project" value="InterPro"/>
</dbReference>
<evidence type="ECO:0000256" key="4">
    <source>
        <dbReference type="ARBA" id="ARBA00023242"/>
    </source>
</evidence>
<dbReference type="Ensembl" id="ENSHHUT00000028861.1">
    <property type="protein sequence ID" value="ENSHHUP00000027752.1"/>
    <property type="gene ID" value="ENSHHUG00000017634.1"/>
</dbReference>
<feature type="domain" description="NR LBD" evidence="6">
    <location>
        <begin position="1"/>
        <end position="110"/>
    </location>
</feature>
<sequence>LFCLLPSLFLLCVSGWNELLIASFSHRSIAVKDGVLLANELHRDNAHSAGVAAIFDRESVQSAEVGAIFDRVLTELVSKMRDMQMDKTELGCLRAIVLFNPGALLLPLFP</sequence>
<dbReference type="PROSITE" id="PS51843">
    <property type="entry name" value="NR_LBD"/>
    <property type="match status" value="1"/>
</dbReference>
<feature type="signal peptide" evidence="5">
    <location>
        <begin position="1"/>
        <end position="15"/>
    </location>
</feature>
<evidence type="ECO:0000313" key="8">
    <source>
        <dbReference type="Proteomes" id="UP000314982"/>
    </source>
</evidence>
<keyword evidence="8" id="KW-1185">Reference proteome</keyword>
<dbReference type="InterPro" id="IPR000536">
    <property type="entry name" value="Nucl_hrmn_rcpt_lig-bd"/>
</dbReference>
<dbReference type="PANTHER" id="PTHR24083">
    <property type="entry name" value="NUCLEAR HORMONE RECEPTOR"/>
    <property type="match status" value="1"/>
</dbReference>
<dbReference type="PRINTS" id="PR00545">
    <property type="entry name" value="RETINOIDXR"/>
</dbReference>
<dbReference type="STRING" id="62062.ENSHHUP00000027752"/>
<organism evidence="7 8">
    <name type="scientific">Hucho hucho</name>
    <name type="common">huchen</name>
    <dbReference type="NCBI Taxonomy" id="62062"/>
    <lineage>
        <taxon>Eukaryota</taxon>
        <taxon>Metazoa</taxon>
        <taxon>Chordata</taxon>
        <taxon>Craniata</taxon>
        <taxon>Vertebrata</taxon>
        <taxon>Euteleostomi</taxon>
        <taxon>Actinopterygii</taxon>
        <taxon>Neopterygii</taxon>
        <taxon>Teleostei</taxon>
        <taxon>Protacanthopterygii</taxon>
        <taxon>Salmoniformes</taxon>
        <taxon>Salmonidae</taxon>
        <taxon>Salmoninae</taxon>
        <taxon>Hucho</taxon>
    </lineage>
</organism>
<dbReference type="GO" id="GO:0003707">
    <property type="term" value="F:nuclear steroid receptor activity"/>
    <property type="evidence" value="ECO:0007669"/>
    <property type="project" value="InterPro"/>
</dbReference>
<evidence type="ECO:0000256" key="5">
    <source>
        <dbReference type="SAM" id="SignalP"/>
    </source>
</evidence>
<dbReference type="GO" id="GO:0003677">
    <property type="term" value="F:DNA binding"/>
    <property type="evidence" value="ECO:0007669"/>
    <property type="project" value="InterPro"/>
</dbReference>
<evidence type="ECO:0000256" key="3">
    <source>
        <dbReference type="ARBA" id="ARBA00023170"/>
    </source>
</evidence>
<keyword evidence="2" id="KW-0804">Transcription</keyword>
<protein>
    <recommendedName>
        <fullName evidence="6">NR LBD domain-containing protein</fullName>
    </recommendedName>
</protein>
<dbReference type="InterPro" id="IPR050274">
    <property type="entry name" value="Nuclear_hormone_rcpt_NR2"/>
</dbReference>
<reference evidence="7" key="3">
    <citation type="submission" date="2025-09" db="UniProtKB">
        <authorList>
            <consortium name="Ensembl"/>
        </authorList>
    </citation>
    <scope>IDENTIFICATION</scope>
</reference>
<keyword evidence="3" id="KW-0675">Receptor</keyword>
<reference evidence="7" key="2">
    <citation type="submission" date="2025-08" db="UniProtKB">
        <authorList>
            <consortium name="Ensembl"/>
        </authorList>
    </citation>
    <scope>IDENTIFICATION</scope>
</reference>
<evidence type="ECO:0000256" key="2">
    <source>
        <dbReference type="ARBA" id="ARBA00023163"/>
    </source>
</evidence>
<accession>A0A4W5LPB9</accession>
<dbReference type="GeneTree" id="ENSGT00940000159208"/>
<dbReference type="GO" id="GO:0008270">
    <property type="term" value="F:zinc ion binding"/>
    <property type="evidence" value="ECO:0007669"/>
    <property type="project" value="InterPro"/>
</dbReference>